<dbReference type="NCBIfam" id="TIGR00239">
    <property type="entry name" value="2oxo_dh_E1"/>
    <property type="match status" value="1"/>
</dbReference>
<proteinExistence type="inferred from homology"/>
<accession>A0A6J4V3H9</accession>
<dbReference type="EC" id="1.2.4.2" evidence="4"/>
<dbReference type="FunFam" id="3.40.50.970:FF:000036">
    <property type="entry name" value="2-oxoglutarate dehydrogenase E1 component"/>
    <property type="match status" value="1"/>
</dbReference>
<dbReference type="InterPro" id="IPR005475">
    <property type="entry name" value="Transketolase-like_Pyr-bd"/>
</dbReference>
<dbReference type="InterPro" id="IPR042179">
    <property type="entry name" value="KGD_C_sf"/>
</dbReference>
<evidence type="ECO:0000256" key="3">
    <source>
        <dbReference type="ARBA" id="ARBA00006936"/>
    </source>
</evidence>
<evidence type="ECO:0000259" key="8">
    <source>
        <dbReference type="SMART" id="SM00861"/>
    </source>
</evidence>
<dbReference type="GO" id="GO:0004591">
    <property type="term" value="F:oxoglutarate dehydrogenase (succinyl-transferring) activity"/>
    <property type="evidence" value="ECO:0007669"/>
    <property type="project" value="UniProtKB-EC"/>
</dbReference>
<feature type="compositionally biased region" description="Low complexity" evidence="7">
    <location>
        <begin position="975"/>
        <end position="993"/>
    </location>
</feature>
<dbReference type="NCBIfam" id="NF008907">
    <property type="entry name" value="PRK12270.1"/>
    <property type="match status" value="1"/>
</dbReference>
<dbReference type="Pfam" id="PF16870">
    <property type="entry name" value="OxoGdeHyase_C"/>
    <property type="match status" value="1"/>
</dbReference>
<gene>
    <name evidence="9" type="ORF">AVDCRST_MAG87-1973</name>
</gene>
<dbReference type="SMART" id="SM00861">
    <property type="entry name" value="Transket_pyr"/>
    <property type="match status" value="1"/>
</dbReference>
<dbReference type="Pfam" id="PF02779">
    <property type="entry name" value="Transket_pyr"/>
    <property type="match status" value="1"/>
</dbReference>
<dbReference type="CDD" id="cd02016">
    <property type="entry name" value="TPP_E1_OGDC_like"/>
    <property type="match status" value="1"/>
</dbReference>
<keyword evidence="6" id="KW-0786">Thiamine pyrophosphate</keyword>
<name>A0A6J4V3H9_9BACT</name>
<protein>
    <recommendedName>
        <fullName evidence="4">oxoglutarate dehydrogenase (succinyl-transferring)</fullName>
        <ecNumber evidence="4">1.2.4.2</ecNumber>
    </recommendedName>
</protein>
<dbReference type="Gene3D" id="3.40.50.970">
    <property type="match status" value="1"/>
</dbReference>
<dbReference type="GO" id="GO:0006099">
    <property type="term" value="P:tricarboxylic acid cycle"/>
    <property type="evidence" value="ECO:0007669"/>
    <property type="project" value="TreeGrafter"/>
</dbReference>
<dbReference type="PIRSF" id="PIRSF000157">
    <property type="entry name" value="Oxoglu_dh_E1"/>
    <property type="match status" value="1"/>
</dbReference>
<comment type="function">
    <text evidence="2">E1 component of the 2-oxoglutarate dehydrogenase (OGDH) complex which catalyzes the decarboxylation of 2-oxoglutarate, the first step in the conversion of 2-oxoglutarate to succinyl-CoA and CO(2).</text>
</comment>
<feature type="region of interest" description="Disordered" evidence="7">
    <location>
        <begin position="946"/>
        <end position="1008"/>
    </location>
</feature>
<dbReference type="Pfam" id="PF16078">
    <property type="entry name" value="2-oxogl_dehyd_N"/>
    <property type="match status" value="1"/>
</dbReference>
<feature type="region of interest" description="Disordered" evidence="7">
    <location>
        <begin position="42"/>
        <end position="69"/>
    </location>
</feature>
<dbReference type="InterPro" id="IPR011603">
    <property type="entry name" value="2oxoglutarate_DH_E1"/>
</dbReference>
<dbReference type="GO" id="GO:0005829">
    <property type="term" value="C:cytosol"/>
    <property type="evidence" value="ECO:0007669"/>
    <property type="project" value="TreeGrafter"/>
</dbReference>
<dbReference type="Gene3D" id="1.10.287.1150">
    <property type="entry name" value="TPP helical domain"/>
    <property type="match status" value="1"/>
</dbReference>
<dbReference type="InterPro" id="IPR029061">
    <property type="entry name" value="THDP-binding"/>
</dbReference>
<dbReference type="AlphaFoldDB" id="A0A6J4V3H9"/>
<dbReference type="SUPFAM" id="SSF52518">
    <property type="entry name" value="Thiamin diphosphate-binding fold (THDP-binding)"/>
    <property type="match status" value="2"/>
</dbReference>
<evidence type="ECO:0000256" key="7">
    <source>
        <dbReference type="SAM" id="MobiDB-lite"/>
    </source>
</evidence>
<reference evidence="9" key="1">
    <citation type="submission" date="2020-02" db="EMBL/GenBank/DDBJ databases">
        <authorList>
            <person name="Meier V. D."/>
        </authorList>
    </citation>
    <scope>NUCLEOTIDE SEQUENCE</scope>
    <source>
        <strain evidence="9">AVDCRST_MAG87</strain>
    </source>
</reference>
<feature type="compositionally biased region" description="Polar residues" evidence="7">
    <location>
        <begin position="960"/>
        <end position="972"/>
    </location>
</feature>
<dbReference type="PANTHER" id="PTHR23152:SF4">
    <property type="entry name" value="2-OXOADIPATE DEHYDROGENASE COMPLEX COMPONENT E1"/>
    <property type="match status" value="1"/>
</dbReference>
<dbReference type="Gene3D" id="3.40.50.11610">
    <property type="entry name" value="Multifunctional 2-oxoglutarate metabolism enzyme, C-terminal domain"/>
    <property type="match status" value="1"/>
</dbReference>
<evidence type="ECO:0000313" key="9">
    <source>
        <dbReference type="EMBL" id="CAA9566194.1"/>
    </source>
</evidence>
<evidence type="ECO:0000256" key="4">
    <source>
        <dbReference type="ARBA" id="ARBA00012280"/>
    </source>
</evidence>
<dbReference type="InterPro" id="IPR032106">
    <property type="entry name" value="2-oxogl_dehyd_N"/>
</dbReference>
<comment type="cofactor">
    <cofactor evidence="1">
        <name>thiamine diphosphate</name>
        <dbReference type="ChEBI" id="CHEBI:58937"/>
    </cofactor>
</comment>
<dbReference type="EMBL" id="CADCWJ010000448">
    <property type="protein sequence ID" value="CAA9566194.1"/>
    <property type="molecule type" value="Genomic_DNA"/>
</dbReference>
<evidence type="ECO:0000256" key="1">
    <source>
        <dbReference type="ARBA" id="ARBA00001964"/>
    </source>
</evidence>
<dbReference type="Gene3D" id="3.40.50.12470">
    <property type="match status" value="1"/>
</dbReference>
<dbReference type="Pfam" id="PF00676">
    <property type="entry name" value="E1_dh"/>
    <property type="match status" value="1"/>
</dbReference>
<dbReference type="NCBIfam" id="NF006914">
    <property type="entry name" value="PRK09404.1"/>
    <property type="match status" value="1"/>
</dbReference>
<sequence length="1008" mass="109879">MSDLSAFYGPNAGYVLELYDQYRADPDSVDTEFRQFFSSFAPDQIPTRHQQDRQRAPSPNGVAVAEAPAPGPDVAKVAAAVALAEGIREYGHLAVRLDPLGTEPLGAPELLPETYGITEDDLKRLPASVAGSEAAAGAANAAEAIGNLRTRYTSLAGFDFDHIQVAEERFWLAHAVETGEFEPKDDPSAQRKLLERLTQVEVFERFLHQTYLGQKRFSIEGTDVVIPMLDQIIDDATSSGAREVLMGMAHRGRLNVLTHILSKPYGAIISAFEGGKRRTSSGTDSGNEVRTGDVKYHLGARLARNPETGERVKVPVVLAPNPSHLEAVNPVVLGMARAAQDDRADAGEPRQDKSRTLAILLHGDAAFPGQGVVAESLNLSGLRGYSVGGTIHIIVNNQIGYTTDWRDSRSTLYASDLAKGFEIPVIHVNADDPGACLMAARFAMAYRRTFGKDFLIDLVGYRRWGHNEGDEPAFTQPLMYARITKHPTVRARFAQRLVEAGVVSKDDVAAIDKRVMDRLVKIRRGVTEGTEVFDDDEPPKRAEREEVVTAVELEPLKRYQAGIHALPDGFTANSKLRRTWDKRARVLDVPDGTIDWAHAEALAFAAILSDGTPIRLTGQDAQRGTFSQRHLVLHDVRNGHSHTPLAALPDAKASFGIYNSPLSENACMGFEYGYSVHAPEALVLWEGQFGDFANGAQVIIDQFLSAARAKWGQEPSLVLLLPHGYEGQGPEHSSARLERFLQLAAQDNLRVANCTTAAQYFHLLRRQAARLKNDPRPLILMTPKSLLRHPMAASTVDELTSGTFRPVMDDPQARDRRDQVTRLVLCSGRVAIDLDSSPDRSAATGVAVVRVEQLAPFQNTAISNVIASYPNLREIIWLQEEPKNMGSWLFVRPRLRELVDQTFPIRYLGRPERSSPAEGSLDRHNIEQAAIVAAAFADVPEISTAPRTVASKNGRHTGNGAKNGTVKTPSKKSVSEVTPAAVAETAAALSAEPEGTDAASAVAATEPD</sequence>
<comment type="similarity">
    <text evidence="3">Belongs to the alpha-ketoglutarate dehydrogenase family.</text>
</comment>
<dbReference type="PANTHER" id="PTHR23152">
    <property type="entry name" value="2-OXOGLUTARATE DEHYDROGENASE"/>
    <property type="match status" value="1"/>
</dbReference>
<keyword evidence="5 9" id="KW-0560">Oxidoreductase</keyword>
<dbReference type="GO" id="GO:0030976">
    <property type="term" value="F:thiamine pyrophosphate binding"/>
    <property type="evidence" value="ECO:0007669"/>
    <property type="project" value="InterPro"/>
</dbReference>
<dbReference type="InterPro" id="IPR031717">
    <property type="entry name" value="ODO-1/KGD_C"/>
</dbReference>
<organism evidence="9">
    <name type="scientific">uncultured Thermomicrobiales bacterium</name>
    <dbReference type="NCBI Taxonomy" id="1645740"/>
    <lineage>
        <taxon>Bacteria</taxon>
        <taxon>Pseudomonadati</taxon>
        <taxon>Thermomicrobiota</taxon>
        <taxon>Thermomicrobia</taxon>
        <taxon>Thermomicrobiales</taxon>
        <taxon>environmental samples</taxon>
    </lineage>
</organism>
<evidence type="ECO:0000256" key="5">
    <source>
        <dbReference type="ARBA" id="ARBA00023002"/>
    </source>
</evidence>
<dbReference type="InterPro" id="IPR001017">
    <property type="entry name" value="DH_E1"/>
</dbReference>
<feature type="domain" description="Transketolase-like pyrimidine-binding" evidence="8">
    <location>
        <begin position="594"/>
        <end position="789"/>
    </location>
</feature>
<evidence type="ECO:0000256" key="6">
    <source>
        <dbReference type="ARBA" id="ARBA00023052"/>
    </source>
</evidence>
<evidence type="ECO:0000256" key="2">
    <source>
        <dbReference type="ARBA" id="ARBA00003906"/>
    </source>
</evidence>
<dbReference type="GO" id="GO:0045252">
    <property type="term" value="C:oxoglutarate dehydrogenase complex"/>
    <property type="evidence" value="ECO:0007669"/>
    <property type="project" value="TreeGrafter"/>
</dbReference>